<keyword evidence="3" id="KW-1185">Reference proteome</keyword>
<feature type="compositionally biased region" description="Low complexity" evidence="1">
    <location>
        <begin position="19"/>
        <end position="28"/>
    </location>
</feature>
<evidence type="ECO:0000313" key="2">
    <source>
        <dbReference type="EMBL" id="GMN54610.1"/>
    </source>
</evidence>
<reference evidence="2" key="1">
    <citation type="submission" date="2023-07" db="EMBL/GenBank/DDBJ databases">
        <title>draft genome sequence of fig (Ficus carica).</title>
        <authorList>
            <person name="Takahashi T."/>
            <person name="Nishimura K."/>
        </authorList>
    </citation>
    <scope>NUCLEOTIDE SEQUENCE</scope>
</reference>
<feature type="region of interest" description="Disordered" evidence="1">
    <location>
        <begin position="1"/>
        <end position="72"/>
    </location>
</feature>
<sequence length="363" mass="38026">MDAGERPDVGDPPPPPPGAGAAARGGCAPPNPPPPPPGTPPPPPISLSLFSSLPAPGPPNPHPTRTPPPPLSLSLSLSLSLLLSGEVGRVGGVRGGPGVGGPWAGKRERGEEKKRGGWGVPVRGGTGGGGLGWGVPGRLGGGGTGGCKGVGAWGWVVGGRGWGLGWVTGVGVLASVRSRTRREGHRRRRRLVLKLIFEPLHSKPNLVYRATSRWQTVLAYLLPNVPCLRPSSPICSFPVAPSSGIPLSYVTIGLSTLSKPGLCFLAFRIEYIRFPMTVGGFLPPRLILESSRGTWCLTGSVHRTPGIGTTDGQCCTDWGPQSKLEQKVSLPTIFEFGNHRTEPLLPVLIRLHRPCTPPPARTR</sequence>
<feature type="region of interest" description="Disordered" evidence="1">
    <location>
        <begin position="88"/>
        <end position="131"/>
    </location>
</feature>
<accession>A0AA88DE27</accession>
<feature type="compositionally biased region" description="Gly residues" evidence="1">
    <location>
        <begin position="88"/>
        <end position="103"/>
    </location>
</feature>
<name>A0AA88DE27_FICCA</name>
<feature type="compositionally biased region" description="Pro residues" evidence="1">
    <location>
        <begin position="29"/>
        <end position="45"/>
    </location>
</feature>
<evidence type="ECO:0000313" key="3">
    <source>
        <dbReference type="Proteomes" id="UP001187192"/>
    </source>
</evidence>
<feature type="compositionally biased region" description="Gly residues" evidence="1">
    <location>
        <begin position="117"/>
        <end position="131"/>
    </location>
</feature>
<feature type="compositionally biased region" description="Pro residues" evidence="1">
    <location>
        <begin position="55"/>
        <end position="71"/>
    </location>
</feature>
<proteinExistence type="predicted"/>
<dbReference type="EMBL" id="BTGU01000052">
    <property type="protein sequence ID" value="GMN54610.1"/>
    <property type="molecule type" value="Genomic_DNA"/>
</dbReference>
<comment type="caution">
    <text evidence="2">The sequence shown here is derived from an EMBL/GenBank/DDBJ whole genome shotgun (WGS) entry which is preliminary data.</text>
</comment>
<organism evidence="2 3">
    <name type="scientific">Ficus carica</name>
    <name type="common">Common fig</name>
    <dbReference type="NCBI Taxonomy" id="3494"/>
    <lineage>
        <taxon>Eukaryota</taxon>
        <taxon>Viridiplantae</taxon>
        <taxon>Streptophyta</taxon>
        <taxon>Embryophyta</taxon>
        <taxon>Tracheophyta</taxon>
        <taxon>Spermatophyta</taxon>
        <taxon>Magnoliopsida</taxon>
        <taxon>eudicotyledons</taxon>
        <taxon>Gunneridae</taxon>
        <taxon>Pentapetalae</taxon>
        <taxon>rosids</taxon>
        <taxon>fabids</taxon>
        <taxon>Rosales</taxon>
        <taxon>Moraceae</taxon>
        <taxon>Ficeae</taxon>
        <taxon>Ficus</taxon>
    </lineage>
</organism>
<gene>
    <name evidence="2" type="ORF">TIFTF001_023733</name>
</gene>
<protein>
    <submittedName>
        <fullName evidence="2">Uncharacterized protein</fullName>
    </submittedName>
</protein>
<feature type="compositionally biased region" description="Basic and acidic residues" evidence="1">
    <location>
        <begin position="105"/>
        <end position="115"/>
    </location>
</feature>
<dbReference type="AlphaFoldDB" id="A0AA88DE27"/>
<evidence type="ECO:0000256" key="1">
    <source>
        <dbReference type="SAM" id="MobiDB-lite"/>
    </source>
</evidence>
<dbReference type="Proteomes" id="UP001187192">
    <property type="component" value="Unassembled WGS sequence"/>
</dbReference>